<accession>A0A6L5BMZ8</accession>
<proteinExistence type="predicted"/>
<gene>
    <name evidence="1" type="ORF">FX983_06547</name>
</gene>
<dbReference type="AlphaFoldDB" id="A0A6L5BMZ8"/>
<protein>
    <submittedName>
        <fullName evidence="1">Uncharacterized protein</fullName>
    </submittedName>
</protein>
<name>A0A6L5BMZ8_9PSED</name>
<evidence type="ECO:0000313" key="1">
    <source>
        <dbReference type="EMBL" id="KAF2389017.1"/>
    </source>
</evidence>
<organism evidence="1 2">
    <name type="scientific">Pseudomonas frederiksbergensis</name>
    <dbReference type="NCBI Taxonomy" id="104087"/>
    <lineage>
        <taxon>Bacteria</taxon>
        <taxon>Pseudomonadati</taxon>
        <taxon>Pseudomonadota</taxon>
        <taxon>Gammaproteobacteria</taxon>
        <taxon>Pseudomonadales</taxon>
        <taxon>Pseudomonadaceae</taxon>
        <taxon>Pseudomonas</taxon>
    </lineage>
</organism>
<comment type="caution">
    <text evidence="1">The sequence shown here is derived from an EMBL/GenBank/DDBJ whole genome shotgun (WGS) entry which is preliminary data.</text>
</comment>
<dbReference type="EMBL" id="JAAAXX010000003">
    <property type="protein sequence ID" value="KAF2389017.1"/>
    <property type="molecule type" value="Genomic_DNA"/>
</dbReference>
<dbReference type="Proteomes" id="UP000475265">
    <property type="component" value="Unassembled WGS sequence"/>
</dbReference>
<reference evidence="1 2" key="1">
    <citation type="submission" date="2019-12" db="EMBL/GenBank/DDBJ databases">
        <title>Endophytic bacteria associated with Panax ginseng seedlings.</title>
        <authorList>
            <person name="Park J.M."/>
            <person name="Shin R."/>
            <person name="Jo S.H."/>
        </authorList>
    </citation>
    <scope>NUCLEOTIDE SEQUENCE [LARGE SCALE GENOMIC DNA]</scope>
    <source>
        <strain evidence="1 2">PgKB32</strain>
    </source>
</reference>
<evidence type="ECO:0000313" key="2">
    <source>
        <dbReference type="Proteomes" id="UP000475265"/>
    </source>
</evidence>
<sequence>MQVRIAFLRREVVIQNPLLQRRQCIDVLHIGYATGSRRDYAVDFILSQRGQRQHVRGDVCAAIRDRIGRHHDFNAAADRCGECREGRLTEQDAYVRRQINLTHAFDQFHRQQRVPAQFKEMIVATNLLQLQQLLPNFRDGNFHFALRSFISAAHHRGLIRHRQRLTVQLAVGCQRE</sequence>